<comment type="catalytic activity">
    <reaction evidence="2">
        <text>2 superoxide + 2 H(+) = H2O2 + O2</text>
        <dbReference type="Rhea" id="RHEA:20696"/>
        <dbReference type="ChEBI" id="CHEBI:15378"/>
        <dbReference type="ChEBI" id="CHEBI:15379"/>
        <dbReference type="ChEBI" id="CHEBI:16240"/>
        <dbReference type="ChEBI" id="CHEBI:18421"/>
        <dbReference type="EC" id="1.15.1.1"/>
    </reaction>
</comment>
<evidence type="ECO:0000256" key="4">
    <source>
        <dbReference type="SAM" id="SignalP"/>
    </source>
</evidence>
<evidence type="ECO:0000313" key="6">
    <source>
        <dbReference type="EMBL" id="TCS36829.1"/>
    </source>
</evidence>
<name>A0A4R3HZ93_PAULE</name>
<dbReference type="GO" id="GO:0004784">
    <property type="term" value="F:superoxide dismutase activity"/>
    <property type="evidence" value="ECO:0007669"/>
    <property type="project" value="UniProtKB-EC"/>
</dbReference>
<comment type="cofactor">
    <cofactor evidence="2">
        <name>Cu cation</name>
        <dbReference type="ChEBI" id="CHEBI:23378"/>
    </cofactor>
    <text evidence="2">Binds 1 copper ion per subunit.</text>
</comment>
<dbReference type="Gene3D" id="2.60.40.200">
    <property type="entry name" value="Superoxide dismutase, copper/zinc binding domain"/>
    <property type="match status" value="1"/>
</dbReference>
<dbReference type="SUPFAM" id="SSF49329">
    <property type="entry name" value="Cu,Zn superoxide dismutase-like"/>
    <property type="match status" value="1"/>
</dbReference>
<comment type="caution">
    <text evidence="6">The sequence shown here is derived from an EMBL/GenBank/DDBJ whole genome shotgun (WGS) entry which is preliminary data.</text>
</comment>
<evidence type="ECO:0000313" key="7">
    <source>
        <dbReference type="Proteomes" id="UP000295382"/>
    </source>
</evidence>
<dbReference type="Pfam" id="PF00080">
    <property type="entry name" value="Sod_Cu"/>
    <property type="match status" value="1"/>
</dbReference>
<evidence type="ECO:0000256" key="3">
    <source>
        <dbReference type="SAM" id="MobiDB-lite"/>
    </source>
</evidence>
<comment type="function">
    <text evidence="2">Destroys radicals which are normally produced within the cells and which are toxic to biological systems.</text>
</comment>
<feature type="domain" description="Superoxide dismutase copper/zinc binding" evidence="5">
    <location>
        <begin position="42"/>
        <end position="170"/>
    </location>
</feature>
<dbReference type="PANTHER" id="PTHR10003">
    <property type="entry name" value="SUPEROXIDE DISMUTASE CU-ZN -RELATED"/>
    <property type="match status" value="1"/>
</dbReference>
<dbReference type="PROSITE" id="PS51257">
    <property type="entry name" value="PROKAR_LIPOPROTEIN"/>
    <property type="match status" value="1"/>
</dbReference>
<dbReference type="CDD" id="cd00305">
    <property type="entry name" value="Cu-Zn_Superoxide_Dismutase"/>
    <property type="match status" value="1"/>
</dbReference>
<gene>
    <name evidence="6" type="ORF">EDC30_10548</name>
</gene>
<keyword evidence="7" id="KW-1185">Reference proteome</keyword>
<evidence type="ECO:0000256" key="1">
    <source>
        <dbReference type="ARBA" id="ARBA00010457"/>
    </source>
</evidence>
<organism evidence="6 7">
    <name type="scientific">Paucimonas lemoignei</name>
    <name type="common">Pseudomonas lemoignei</name>
    <dbReference type="NCBI Taxonomy" id="29443"/>
    <lineage>
        <taxon>Bacteria</taxon>
        <taxon>Pseudomonadati</taxon>
        <taxon>Pseudomonadota</taxon>
        <taxon>Betaproteobacteria</taxon>
        <taxon>Burkholderiales</taxon>
        <taxon>Burkholderiaceae</taxon>
        <taxon>Paucimonas</taxon>
    </lineage>
</organism>
<evidence type="ECO:0000256" key="2">
    <source>
        <dbReference type="RuleBase" id="RU000393"/>
    </source>
</evidence>
<dbReference type="OrthoDB" id="5431326at2"/>
<feature type="signal peptide" evidence="4">
    <location>
        <begin position="1"/>
        <end position="20"/>
    </location>
</feature>
<sequence>MKITSALTASLIAVALAACASTPTGGASAQAELKPTQGNTARGTVTFTQQGDQVAVVAKFSGLTPGGHGFHIHEKGDCSAPDATSAGGHFNPAGKPHGHPKQGEHHAGDLPMLEADANGNASLTATLSGLGLTKGENGIVERGVIVHAAPDDFKTQPTGNSGGRVACGVIAAN</sequence>
<comment type="similarity">
    <text evidence="1 2">Belongs to the Cu-Zn superoxide dismutase family.</text>
</comment>
<dbReference type="PROSITE" id="PS00332">
    <property type="entry name" value="SOD_CU_ZN_2"/>
    <property type="match status" value="1"/>
</dbReference>
<accession>A0A4R3HZ93</accession>
<dbReference type="PROSITE" id="PS00087">
    <property type="entry name" value="SOD_CU_ZN_1"/>
    <property type="match status" value="1"/>
</dbReference>
<keyword evidence="2" id="KW-0479">Metal-binding</keyword>
<dbReference type="InterPro" id="IPR024134">
    <property type="entry name" value="SOD_Cu/Zn_/chaperone"/>
</dbReference>
<protein>
    <recommendedName>
        <fullName evidence="2">Superoxide dismutase [Cu-Zn]</fullName>
        <ecNumber evidence="2">1.15.1.1</ecNumber>
    </recommendedName>
</protein>
<comment type="cofactor">
    <cofactor evidence="2">
        <name>Zn(2+)</name>
        <dbReference type="ChEBI" id="CHEBI:29105"/>
    </cofactor>
    <text evidence="2">Binds 1 zinc ion per subunit.</text>
</comment>
<feature type="region of interest" description="Disordered" evidence="3">
    <location>
        <begin position="80"/>
        <end position="114"/>
    </location>
</feature>
<dbReference type="AlphaFoldDB" id="A0A4R3HZ93"/>
<evidence type="ECO:0000259" key="5">
    <source>
        <dbReference type="Pfam" id="PF00080"/>
    </source>
</evidence>
<dbReference type="EMBL" id="SLZQ01000005">
    <property type="protein sequence ID" value="TCS36829.1"/>
    <property type="molecule type" value="Genomic_DNA"/>
</dbReference>
<dbReference type="InterPro" id="IPR018152">
    <property type="entry name" value="SOD_Cu/Zn_BS"/>
</dbReference>
<dbReference type="InterPro" id="IPR001424">
    <property type="entry name" value="SOD_Cu_Zn_dom"/>
</dbReference>
<keyword evidence="2" id="KW-0560">Oxidoreductase</keyword>
<keyword evidence="2" id="KW-0186">Copper</keyword>
<keyword evidence="4" id="KW-0732">Signal</keyword>
<dbReference type="InterPro" id="IPR036423">
    <property type="entry name" value="SOD-like_Cu/Zn_dom_sf"/>
</dbReference>
<proteinExistence type="inferred from homology"/>
<dbReference type="Proteomes" id="UP000295382">
    <property type="component" value="Unassembled WGS sequence"/>
</dbReference>
<dbReference type="GO" id="GO:0005507">
    <property type="term" value="F:copper ion binding"/>
    <property type="evidence" value="ECO:0007669"/>
    <property type="project" value="InterPro"/>
</dbReference>
<reference evidence="6 7" key="1">
    <citation type="submission" date="2019-03" db="EMBL/GenBank/DDBJ databases">
        <title>Genomic Encyclopedia of Type Strains, Phase IV (KMG-IV): sequencing the most valuable type-strain genomes for metagenomic binning, comparative biology and taxonomic classification.</title>
        <authorList>
            <person name="Goeker M."/>
        </authorList>
    </citation>
    <scope>NUCLEOTIDE SEQUENCE [LARGE SCALE GENOMIC DNA]</scope>
    <source>
        <strain evidence="6 7">DSM 7445</strain>
    </source>
</reference>
<keyword evidence="2" id="KW-0862">Zinc</keyword>
<feature type="chain" id="PRO_5020888033" description="Superoxide dismutase [Cu-Zn]" evidence="4">
    <location>
        <begin position="21"/>
        <end position="173"/>
    </location>
</feature>
<dbReference type="EC" id="1.15.1.1" evidence="2"/>
<dbReference type="RefSeq" id="WP_132258559.1">
    <property type="nucleotide sequence ID" value="NZ_SLZQ01000005.1"/>
</dbReference>